<evidence type="ECO:0000256" key="4">
    <source>
        <dbReference type="ARBA" id="ARBA00022989"/>
    </source>
</evidence>
<feature type="domain" description="Ion transport" evidence="8">
    <location>
        <begin position="1544"/>
        <end position="1739"/>
    </location>
</feature>
<keyword evidence="10" id="KW-1185">Reference proteome</keyword>
<dbReference type="InterPro" id="IPR024862">
    <property type="entry name" value="TRPV"/>
</dbReference>
<feature type="region of interest" description="Disordered" evidence="6">
    <location>
        <begin position="422"/>
        <end position="442"/>
    </location>
</feature>
<dbReference type="GO" id="GO:0098703">
    <property type="term" value="P:calcium ion import across plasma membrane"/>
    <property type="evidence" value="ECO:0007669"/>
    <property type="project" value="TreeGrafter"/>
</dbReference>
<keyword evidence="5 7" id="KW-0472">Membrane</keyword>
<dbReference type="GO" id="GO:0005886">
    <property type="term" value="C:plasma membrane"/>
    <property type="evidence" value="ECO:0007669"/>
    <property type="project" value="TreeGrafter"/>
</dbReference>
<feature type="transmembrane region" description="Helical" evidence="7">
    <location>
        <begin position="1625"/>
        <end position="1644"/>
    </location>
</feature>
<name>A0A9P6T397_9FUNG</name>
<feature type="compositionally biased region" description="Basic and acidic residues" evidence="6">
    <location>
        <begin position="1859"/>
        <end position="1873"/>
    </location>
</feature>
<feature type="transmembrane region" description="Helical" evidence="7">
    <location>
        <begin position="1708"/>
        <end position="1729"/>
    </location>
</feature>
<dbReference type="PANTHER" id="PTHR10582">
    <property type="entry name" value="TRANSIENT RECEPTOR POTENTIAL ION CHANNEL PROTEIN"/>
    <property type="match status" value="1"/>
</dbReference>
<sequence>MTSYAEGLDHKPATAQYRYFTFGDAKEITAVGKSEYVPLHSTANGHYRIHWRVKLLDNYTVQRGLHFSAYDEYGAEHDIDGTLDETLDIFMSENIAKERLDGNQWYDLEIEETLNVKPHGGSASIQLALSNITNQGGNSGLVIEHVEISPSSLGENLGVKGHELHEASDDWNDAQNGQAKASITKLAASEGSHFLASLALSDDTVYITMWDIASKSKKRAVAEIRTSKTSDIPLDVKIKFKECVETSDSVPKLDEYEWEDNQLEFFVIFGRFLPGPSSNTDANTAQHESMFAACNGLYIDAGRYDPISETLDSGTTSFRIMMLMFFTFTAILLLNILIALMNDAFELSKSQGEVAWYKQLSEVIGDVERFVMPVKHHERRGYFPDYVYYYASEQEAEDYESERRISKKDALRVQNQKLDRISKIASDRSSSDPESTQLSRATTSDFDCEADIALYDTVPCLERKNCITTFHGGSNNAFEFWFNADSKPSNPSNNTLPVIAITTRERIPSPQLEKPETPFEIPENITAFNMVANFRKCPSGHYRIIWRIKLHEDFAVSEGLRFNANVSYEAELNTEVSLDVFMRLPKLEKLGSAHVKVVLCNMENVEKTPGVISGIAIERVEIKPLSSTETPNALSHEKAYITVWSMEADVGSDRCAVAEIPVEPGISVGLAISANGDQVAVYQEPKVGEWGEDTDIIVARKFPFRLFSNPLISQVLKDTSTIVAFDDSKKPELGEVEVVPNTLKGFTGYGKFLLGASGDHADGDSGNGNVGHAQQPKSIFVACNGLYLDVFEASSEKWQHMHSISLVKLNPTVSRRITCKMMMESISSNTFMWLEEDGTCCTVWNLQKGYNISYISPGENSAIGSEARYCKMAMSPTGSIVALATTNGTLITYFANSGAPIDYRMFPGYKIEHIGFHGQDNRLFVVLRGSRSPELKPRILDSLQLKSEIAVNSVPIPTIDSAILAFFNTDGFKGKGVVCEAFGREINLYISHQPSSSKAGKGNDKTADVKFNRVAAKPERNEQYELDVKYHREHLPEGLHERYWVHSVDVIKKNNSTGNNKVIFSFVPEPWMRIITTKAANPLGLMSAYFLPDETRFAVVGMQTIQIWVLPTTENPKCSLQFIWGKPKFEESRAPNSKRCPAEIEREIKNQERVENHYYEIVSAVICMNMESGNTVAHIKIDDGEDKDMGVSIPGPEYSDPESRTTVGTIGLRYAIEPCFDSIHLLAAIYAFCKFESNKAAKLGAQSTLTLNDHSEAIIRFTRGHLNRKRSIPRSGPSQYEPQGDSNQKNFIRKIMSKIPGLSIDESPIAAASKPHKETTLLMSLLDQTSLQKANLVFVKGLLAAEGGPWIPSDDEDLNPIKRAIEIGNRPLIEAFIEYGVKYAKSRHPAYLTPVVQCMEELSRHYPDLVGYMFKMTAYVPAHNHGYLMSHINVAGPQLWVRFKRFLRSKIQGNSSRSLDDYENPVFSLRSQLPLITTDLAKARIIRFPKEDEEAKKKKLTYTHKVYVCPYPGLSKHGPGKSWRNGFTMIAGKDYFDNEALQATLRYKCSPYNYMDVTTIVINVVGCASLLTKKPTGKPDDEGPDQIPALSFAILAIYVNMLLELRIFKPLGIVVNIILNIGRKVFWFLIILTLFLISFTLSLQHLLHTRRYHMACIKGNTKDCPLQDYPGGYPANFFGALTDTYFFLAGRYDPVSNSLDSGTTSFRIMMLMFFMFTAILLLNILIALMNDGFNLSQKQGEVAWHKQLSEVIAEVERFLMTRWTHKNNGYFPDYIYYYASEREAETFESGHRISSKSKLSPEKQFLMNVYDKITAVQQTQGQKLEEVLKELGRCPSARSNPNIDDTPTETSKFGYDTEQQSHIEISEDDRDKPGGSNTTARTGGKQGMYDKVFAIEDAPTDDDNS</sequence>
<evidence type="ECO:0000256" key="7">
    <source>
        <dbReference type="SAM" id="Phobius"/>
    </source>
</evidence>
<dbReference type="SUPFAM" id="SSF101908">
    <property type="entry name" value="Putative isomerase YbhE"/>
    <property type="match status" value="1"/>
</dbReference>
<dbReference type="PANTHER" id="PTHR10582:SF2">
    <property type="entry name" value="INACTIVE"/>
    <property type="match status" value="1"/>
</dbReference>
<feature type="transmembrane region" description="Helical" evidence="7">
    <location>
        <begin position="320"/>
        <end position="341"/>
    </location>
</feature>
<comment type="subcellular location">
    <subcellularLocation>
        <location evidence="1">Membrane</location>
        <topology evidence="1">Multi-pass membrane protein</topology>
    </subcellularLocation>
</comment>
<feature type="compositionally biased region" description="Polar residues" evidence="6">
    <location>
        <begin position="1837"/>
        <end position="1858"/>
    </location>
</feature>
<comment type="caution">
    <text evidence="9">The sequence shown here is derived from an EMBL/GenBank/DDBJ whole genome shotgun (WGS) entry which is preliminary data.</text>
</comment>
<dbReference type="Pfam" id="PF00520">
    <property type="entry name" value="Ion_trans"/>
    <property type="match status" value="1"/>
</dbReference>
<keyword evidence="3" id="KW-0677">Repeat</keyword>
<feature type="compositionally biased region" description="Basic and acidic residues" evidence="6">
    <location>
        <begin position="422"/>
        <end position="431"/>
    </location>
</feature>
<evidence type="ECO:0000256" key="5">
    <source>
        <dbReference type="ARBA" id="ARBA00023136"/>
    </source>
</evidence>
<proteinExistence type="predicted"/>
<dbReference type="GO" id="GO:0005216">
    <property type="term" value="F:monoatomic ion channel activity"/>
    <property type="evidence" value="ECO:0007669"/>
    <property type="project" value="InterPro"/>
</dbReference>
<accession>A0A9P6T397</accession>
<evidence type="ECO:0000313" key="10">
    <source>
        <dbReference type="Proteomes" id="UP000703661"/>
    </source>
</evidence>
<feature type="compositionally biased region" description="Polar residues" evidence="6">
    <location>
        <begin position="432"/>
        <end position="442"/>
    </location>
</feature>
<evidence type="ECO:0000313" key="9">
    <source>
        <dbReference type="EMBL" id="KAG0021945.1"/>
    </source>
</evidence>
<evidence type="ECO:0000259" key="8">
    <source>
        <dbReference type="Pfam" id="PF00520"/>
    </source>
</evidence>
<feature type="region of interest" description="Disordered" evidence="6">
    <location>
        <begin position="1834"/>
        <end position="1905"/>
    </location>
</feature>
<evidence type="ECO:0000256" key="6">
    <source>
        <dbReference type="SAM" id="MobiDB-lite"/>
    </source>
</evidence>
<organism evidence="9 10">
    <name type="scientific">Entomortierella chlamydospora</name>
    <dbReference type="NCBI Taxonomy" id="101097"/>
    <lineage>
        <taxon>Eukaryota</taxon>
        <taxon>Fungi</taxon>
        <taxon>Fungi incertae sedis</taxon>
        <taxon>Mucoromycota</taxon>
        <taxon>Mortierellomycotina</taxon>
        <taxon>Mortierellomycetes</taxon>
        <taxon>Mortierellales</taxon>
        <taxon>Mortierellaceae</taxon>
        <taxon>Entomortierella</taxon>
    </lineage>
</organism>
<dbReference type="Proteomes" id="UP000703661">
    <property type="component" value="Unassembled WGS sequence"/>
</dbReference>
<keyword evidence="2 7" id="KW-0812">Transmembrane</keyword>
<dbReference type="InterPro" id="IPR005821">
    <property type="entry name" value="Ion_trans_dom"/>
</dbReference>
<keyword evidence="4 7" id="KW-1133">Transmembrane helix</keyword>
<dbReference type="EMBL" id="JAAAID010000131">
    <property type="protein sequence ID" value="KAG0021945.1"/>
    <property type="molecule type" value="Genomic_DNA"/>
</dbReference>
<reference evidence="9" key="1">
    <citation type="journal article" date="2020" name="Fungal Divers.">
        <title>Resolving the Mortierellaceae phylogeny through synthesis of multi-gene phylogenetics and phylogenomics.</title>
        <authorList>
            <person name="Vandepol N."/>
            <person name="Liber J."/>
            <person name="Desiro A."/>
            <person name="Na H."/>
            <person name="Kennedy M."/>
            <person name="Barry K."/>
            <person name="Grigoriev I.V."/>
            <person name="Miller A.N."/>
            <person name="O'Donnell K."/>
            <person name="Stajich J.E."/>
            <person name="Bonito G."/>
        </authorList>
    </citation>
    <scope>NUCLEOTIDE SEQUENCE</scope>
    <source>
        <strain evidence="9">NRRL 2769</strain>
    </source>
</reference>
<evidence type="ECO:0000256" key="2">
    <source>
        <dbReference type="ARBA" id="ARBA00022692"/>
    </source>
</evidence>
<gene>
    <name evidence="9" type="ORF">BGZ80_001377</name>
</gene>
<protein>
    <recommendedName>
        <fullName evidence="8">Ion transport domain-containing protein</fullName>
    </recommendedName>
</protein>
<evidence type="ECO:0000256" key="1">
    <source>
        <dbReference type="ARBA" id="ARBA00004141"/>
    </source>
</evidence>
<evidence type="ECO:0000256" key="3">
    <source>
        <dbReference type="ARBA" id="ARBA00022737"/>
    </source>
</evidence>